<dbReference type="Proteomes" id="UP000743370">
    <property type="component" value="Unassembled WGS sequence"/>
</dbReference>
<accession>A0A0L9T8H0</accession>
<dbReference type="SMART" id="SM00448">
    <property type="entry name" value="REC"/>
    <property type="match status" value="1"/>
</dbReference>
<keyword evidence="1" id="KW-0902">Two-component regulatory system</keyword>
<dbReference type="Proteomes" id="UP000053144">
    <property type="component" value="Unassembled WGS sequence"/>
</dbReference>
<dbReference type="GO" id="GO:0009736">
    <property type="term" value="P:cytokinin-activated signaling pathway"/>
    <property type="evidence" value="ECO:0007669"/>
    <property type="project" value="InterPro"/>
</dbReference>
<keyword evidence="3" id="KW-0804">Transcription</keyword>
<dbReference type="GO" id="GO:0000160">
    <property type="term" value="P:phosphorelay signal transduction system"/>
    <property type="evidence" value="ECO:0007669"/>
    <property type="project" value="UniProtKB-KW"/>
</dbReference>
<reference evidence="7 10" key="3">
    <citation type="submission" date="2020-05" db="EMBL/GenBank/DDBJ databases">
        <title>Vigna angularis (adzuki bean) Var. LongXiaoDou No. 4 denovo assembly.</title>
        <authorList>
            <person name="Xiang H."/>
        </authorList>
    </citation>
    <scope>NUCLEOTIDE SEQUENCE [LARGE SCALE GENOMIC DNA]</scope>
    <source>
        <tissue evidence="7">Leaf</tissue>
    </source>
</reference>
<reference evidence="9" key="1">
    <citation type="journal article" date="2015" name="Proc. Natl. Acad. Sci. U.S.A.">
        <title>Genome sequencing of adzuki bean (Vigna angularis) provides insight into high starch and low fat accumulation and domestication.</title>
        <authorList>
            <person name="Yang K."/>
            <person name="Tian Z."/>
            <person name="Chen C."/>
            <person name="Luo L."/>
            <person name="Zhao B."/>
            <person name="Wang Z."/>
            <person name="Yu L."/>
            <person name="Li Y."/>
            <person name="Sun Y."/>
            <person name="Li W."/>
            <person name="Chen Y."/>
            <person name="Li Y."/>
            <person name="Zhang Y."/>
            <person name="Ai D."/>
            <person name="Zhao J."/>
            <person name="Shang C."/>
            <person name="Ma Y."/>
            <person name="Wu B."/>
            <person name="Wang M."/>
            <person name="Gao L."/>
            <person name="Sun D."/>
            <person name="Zhang P."/>
            <person name="Guo F."/>
            <person name="Wang W."/>
            <person name="Li Y."/>
            <person name="Wang J."/>
            <person name="Varshney R.K."/>
            <person name="Wang J."/>
            <person name="Ling H.Q."/>
            <person name="Wan P."/>
        </authorList>
    </citation>
    <scope>NUCLEOTIDE SEQUENCE</scope>
    <source>
        <strain evidence="9">cv. Jingnong 6</strain>
    </source>
</reference>
<name>A0A0L9T8H0_PHAAN</name>
<feature type="region of interest" description="Disordered" evidence="5">
    <location>
        <begin position="159"/>
        <end position="187"/>
    </location>
</feature>
<dbReference type="EMBL" id="KQ258345">
    <property type="protein sequence ID" value="KOM26867.1"/>
    <property type="molecule type" value="Genomic_DNA"/>
</dbReference>
<evidence type="ECO:0000256" key="2">
    <source>
        <dbReference type="ARBA" id="ARBA00023015"/>
    </source>
</evidence>
<proteinExistence type="predicted"/>
<sequence length="187" mass="21911">MAGSSSSSIDMPEFPSNFNVLAIDTDLRVLEFIDKSCNENSHKVKICSESSSAVDFLLEKEIDFHLIIMELHMPMMDGYEFLHFLDKEVIDVPFIMMSEDRTVLSQEKAFKLGACDYWVKPLFEYKFLFENKHLWSPMFRHHFHYRRIRKNIDSLEDDEISETSYNSSEFSSDGEVEADDDSPHKKE</sequence>
<feature type="domain" description="Response regulatory" evidence="6">
    <location>
        <begin position="19"/>
        <end position="135"/>
    </location>
</feature>
<evidence type="ECO:0000313" key="10">
    <source>
        <dbReference type="Proteomes" id="UP000743370"/>
    </source>
</evidence>
<dbReference type="Gramene" id="KOM26867">
    <property type="protein sequence ID" value="KOM26867"/>
    <property type="gene ID" value="LR48_Vigan325s003900"/>
</dbReference>
<gene>
    <name evidence="7" type="ORF">HKW66_Vig0017670</name>
    <name evidence="8" type="ORF">LR48_Vigan325s003900</name>
</gene>
<evidence type="ECO:0000259" key="6">
    <source>
        <dbReference type="PROSITE" id="PS50110"/>
    </source>
</evidence>
<comment type="caution">
    <text evidence="4">Lacks conserved residue(s) required for the propagation of feature annotation.</text>
</comment>
<dbReference type="InterPro" id="IPR011006">
    <property type="entry name" value="CheY-like_superfamily"/>
</dbReference>
<protein>
    <submittedName>
        <fullName evidence="7">Two-component response regulator</fullName>
    </submittedName>
</protein>
<evidence type="ECO:0000256" key="4">
    <source>
        <dbReference type="PROSITE-ProRule" id="PRU00169"/>
    </source>
</evidence>
<dbReference type="Gene3D" id="3.40.50.2300">
    <property type="match status" value="1"/>
</dbReference>
<dbReference type="Pfam" id="PF00072">
    <property type="entry name" value="Response_reg"/>
    <property type="match status" value="1"/>
</dbReference>
<evidence type="ECO:0000256" key="1">
    <source>
        <dbReference type="ARBA" id="ARBA00023012"/>
    </source>
</evidence>
<dbReference type="OrthoDB" id="1424219at2759"/>
<dbReference type="SUPFAM" id="SSF52172">
    <property type="entry name" value="CheY-like"/>
    <property type="match status" value="1"/>
</dbReference>
<dbReference type="EMBL" id="JABFOF010000001">
    <property type="protein sequence ID" value="KAG2411102.1"/>
    <property type="molecule type" value="Genomic_DNA"/>
</dbReference>
<evidence type="ECO:0000256" key="3">
    <source>
        <dbReference type="ARBA" id="ARBA00023163"/>
    </source>
</evidence>
<evidence type="ECO:0000313" key="8">
    <source>
        <dbReference type="EMBL" id="KOM26867.1"/>
    </source>
</evidence>
<dbReference type="PANTHER" id="PTHR43874">
    <property type="entry name" value="TWO-COMPONENT RESPONSE REGULATOR"/>
    <property type="match status" value="1"/>
</dbReference>
<evidence type="ECO:0000313" key="7">
    <source>
        <dbReference type="EMBL" id="KAG2411102.1"/>
    </source>
</evidence>
<dbReference type="AlphaFoldDB" id="A0A0L9T8H0"/>
<dbReference type="InterPro" id="IPR001789">
    <property type="entry name" value="Sig_transdc_resp-reg_receiver"/>
</dbReference>
<dbReference type="KEGG" id="var:108320118"/>
<reference evidence="8" key="2">
    <citation type="submission" date="2015-02" db="EMBL/GenBank/DDBJ databases">
        <authorList>
            <person name="Chooi Y.-H."/>
        </authorList>
    </citation>
    <scope>NUCLEOTIDE SEQUENCE</scope>
    <source>
        <tissue evidence="8">Seedling</tissue>
    </source>
</reference>
<evidence type="ECO:0000256" key="5">
    <source>
        <dbReference type="SAM" id="MobiDB-lite"/>
    </source>
</evidence>
<organism evidence="8 9">
    <name type="scientific">Phaseolus angularis</name>
    <name type="common">Azuki bean</name>
    <name type="synonym">Vigna angularis</name>
    <dbReference type="NCBI Taxonomy" id="3914"/>
    <lineage>
        <taxon>Eukaryota</taxon>
        <taxon>Viridiplantae</taxon>
        <taxon>Streptophyta</taxon>
        <taxon>Embryophyta</taxon>
        <taxon>Tracheophyta</taxon>
        <taxon>Spermatophyta</taxon>
        <taxon>Magnoliopsida</taxon>
        <taxon>eudicotyledons</taxon>
        <taxon>Gunneridae</taxon>
        <taxon>Pentapetalae</taxon>
        <taxon>rosids</taxon>
        <taxon>fabids</taxon>
        <taxon>Fabales</taxon>
        <taxon>Fabaceae</taxon>
        <taxon>Papilionoideae</taxon>
        <taxon>50 kb inversion clade</taxon>
        <taxon>NPAAA clade</taxon>
        <taxon>indigoferoid/millettioid clade</taxon>
        <taxon>Phaseoleae</taxon>
        <taxon>Vigna</taxon>
    </lineage>
</organism>
<feature type="compositionally biased region" description="Low complexity" evidence="5">
    <location>
        <begin position="162"/>
        <end position="171"/>
    </location>
</feature>
<dbReference type="PANTHER" id="PTHR43874:SF206">
    <property type="entry name" value="RESPONSE REGULATOR RECEIVER DOMAIN PROTEIN"/>
    <property type="match status" value="1"/>
</dbReference>
<dbReference type="InterPro" id="IPR045279">
    <property type="entry name" value="ARR-like"/>
</dbReference>
<evidence type="ECO:0000313" key="9">
    <source>
        <dbReference type="Proteomes" id="UP000053144"/>
    </source>
</evidence>
<keyword evidence="2" id="KW-0805">Transcription regulation</keyword>
<dbReference type="PROSITE" id="PS50110">
    <property type="entry name" value="RESPONSE_REGULATORY"/>
    <property type="match status" value="1"/>
</dbReference>